<dbReference type="Proteomes" id="UP000317716">
    <property type="component" value="Unassembled WGS sequence"/>
</dbReference>
<evidence type="ECO:0000313" key="1">
    <source>
        <dbReference type="EMBL" id="TMQ47660.1"/>
    </source>
</evidence>
<name>A0A538S8G7_UNCEI</name>
<organism evidence="1 2">
    <name type="scientific">Eiseniibacteriota bacterium</name>
    <dbReference type="NCBI Taxonomy" id="2212470"/>
    <lineage>
        <taxon>Bacteria</taxon>
        <taxon>Candidatus Eiseniibacteriota</taxon>
    </lineage>
</organism>
<comment type="caution">
    <text evidence="1">The sequence shown here is derived from an EMBL/GenBank/DDBJ whole genome shotgun (WGS) entry which is preliminary data.</text>
</comment>
<proteinExistence type="predicted"/>
<evidence type="ECO:0000313" key="2">
    <source>
        <dbReference type="Proteomes" id="UP000317716"/>
    </source>
</evidence>
<dbReference type="AlphaFoldDB" id="A0A538S8G7"/>
<dbReference type="EMBL" id="VBOS01000519">
    <property type="protein sequence ID" value="TMQ47660.1"/>
    <property type="molecule type" value="Genomic_DNA"/>
</dbReference>
<gene>
    <name evidence="1" type="ORF">E6K72_13790</name>
</gene>
<reference evidence="1 2" key="1">
    <citation type="journal article" date="2019" name="Nat. Microbiol.">
        <title>Mediterranean grassland soil C-N compound turnover is dependent on rainfall and depth, and is mediated by genomically divergent microorganisms.</title>
        <authorList>
            <person name="Diamond S."/>
            <person name="Andeer P.F."/>
            <person name="Li Z."/>
            <person name="Crits-Christoph A."/>
            <person name="Burstein D."/>
            <person name="Anantharaman K."/>
            <person name="Lane K.R."/>
            <person name="Thomas B.C."/>
            <person name="Pan C."/>
            <person name="Northen T.R."/>
            <person name="Banfield J.F."/>
        </authorList>
    </citation>
    <scope>NUCLEOTIDE SEQUENCE [LARGE SCALE GENOMIC DNA]</scope>
    <source>
        <strain evidence="1">WS_2</strain>
    </source>
</reference>
<protein>
    <submittedName>
        <fullName evidence="1">Uncharacterized protein</fullName>
    </submittedName>
</protein>
<accession>A0A538S8G7</accession>
<sequence>MCPFCGKHGDRPCTVSEKPNGRIMCSCGKHSWPNSGAFLESCRLASLTITGMVHNWTQGY</sequence>